<protein>
    <recommendedName>
        <fullName evidence="1">Aminoglycoside phosphotransferase domain-containing protein</fullName>
    </recommendedName>
</protein>
<gene>
    <name evidence="2" type="ORF">GCM10009849_30670</name>
</gene>
<dbReference type="EMBL" id="BAAAQW010000010">
    <property type="protein sequence ID" value="GAA2202403.1"/>
    <property type="molecule type" value="Genomic_DNA"/>
</dbReference>
<dbReference type="InterPro" id="IPR011009">
    <property type="entry name" value="Kinase-like_dom_sf"/>
</dbReference>
<evidence type="ECO:0000313" key="3">
    <source>
        <dbReference type="Proteomes" id="UP001500432"/>
    </source>
</evidence>
<name>A0ABP5NVS2_9MICC</name>
<evidence type="ECO:0000259" key="1">
    <source>
        <dbReference type="Pfam" id="PF01636"/>
    </source>
</evidence>
<dbReference type="Pfam" id="PF01636">
    <property type="entry name" value="APH"/>
    <property type="match status" value="1"/>
</dbReference>
<evidence type="ECO:0000313" key="2">
    <source>
        <dbReference type="EMBL" id="GAA2202403.1"/>
    </source>
</evidence>
<dbReference type="Proteomes" id="UP001500432">
    <property type="component" value="Unassembled WGS sequence"/>
</dbReference>
<accession>A0ABP5NVS2</accession>
<dbReference type="Gene3D" id="3.90.1200.10">
    <property type="match status" value="1"/>
</dbReference>
<proteinExistence type="predicted"/>
<dbReference type="InterPro" id="IPR002575">
    <property type="entry name" value="Aminoglycoside_PTrfase"/>
</dbReference>
<dbReference type="SUPFAM" id="SSF56112">
    <property type="entry name" value="Protein kinase-like (PK-like)"/>
    <property type="match status" value="1"/>
</dbReference>
<organism evidence="2 3">
    <name type="scientific">Sinomonas flava</name>
    <dbReference type="NCBI Taxonomy" id="496857"/>
    <lineage>
        <taxon>Bacteria</taxon>
        <taxon>Bacillati</taxon>
        <taxon>Actinomycetota</taxon>
        <taxon>Actinomycetes</taxon>
        <taxon>Micrococcales</taxon>
        <taxon>Micrococcaceae</taxon>
        <taxon>Sinomonas</taxon>
    </lineage>
</organism>
<reference evidence="3" key="1">
    <citation type="journal article" date="2019" name="Int. J. Syst. Evol. Microbiol.">
        <title>The Global Catalogue of Microorganisms (GCM) 10K type strain sequencing project: providing services to taxonomists for standard genome sequencing and annotation.</title>
        <authorList>
            <consortium name="The Broad Institute Genomics Platform"/>
            <consortium name="The Broad Institute Genome Sequencing Center for Infectious Disease"/>
            <person name="Wu L."/>
            <person name="Ma J."/>
        </authorList>
    </citation>
    <scope>NUCLEOTIDE SEQUENCE [LARGE SCALE GENOMIC DNA]</scope>
    <source>
        <strain evidence="3">JCM 16034</strain>
    </source>
</reference>
<comment type="caution">
    <text evidence="2">The sequence shown here is derived from an EMBL/GenBank/DDBJ whole genome shotgun (WGS) entry which is preliminary data.</text>
</comment>
<keyword evidence="3" id="KW-1185">Reference proteome</keyword>
<sequence length="373" mass="40452">MDASQEAQAAKLGRAQIDLDELAAIAARAAGAYDGAPQLECLTVEPVPGEVYNMTTECLHRVGGIVDGLPFSLIVKVCRSPLYWPGIAQVPEALREYLTSVINWRTELDAYTGLLAATLPEGMAMPVIYLVRELPGEYAAIWMQDVLDGPEPWEEARFARAAYLLGRFAGTPATPPPAERPLRFFYEGAARHVFIPRLLSREPEDNPVIAQAADPALLADLRAFALRAEDYLAELEALPRLRAHGDASPQNLFASNGSMTAIDWGSYSLQPVGFDLGQLLAGRINSGELGPDALPALAPLVQDEYARGLEEAGARIPRAVVRRGHVLSMAIFNCLSALSPRELADGDSPALRERLRTRAGMARFLLDAVRETA</sequence>
<feature type="domain" description="Aminoglycoside phosphotransferase" evidence="1">
    <location>
        <begin position="115"/>
        <end position="286"/>
    </location>
</feature>
<dbReference type="RefSeq" id="WP_344300645.1">
    <property type="nucleotide sequence ID" value="NZ_BAAAQW010000010.1"/>
</dbReference>